<evidence type="ECO:0000313" key="6">
    <source>
        <dbReference type="Proteomes" id="UP000247515"/>
    </source>
</evidence>
<feature type="signal peptide" evidence="2">
    <location>
        <begin position="1"/>
        <end position="20"/>
    </location>
</feature>
<feature type="chain" id="PRO_5042838676" evidence="2">
    <location>
        <begin position="21"/>
        <end position="74"/>
    </location>
</feature>
<dbReference type="RefSeq" id="WP_074983753.1">
    <property type="nucleotide sequence ID" value="NZ_CADFGN010000008.1"/>
</dbReference>
<dbReference type="AlphaFoldDB" id="A0AAQ1GG55"/>
<dbReference type="Proteomes" id="UP000247515">
    <property type="component" value="Unassembled WGS sequence"/>
</dbReference>
<organism evidence="4 5">
    <name type="scientific">Paraburkholderia tropica</name>
    <dbReference type="NCBI Taxonomy" id="92647"/>
    <lineage>
        <taxon>Bacteria</taxon>
        <taxon>Pseudomonadati</taxon>
        <taxon>Pseudomonadota</taxon>
        <taxon>Betaproteobacteria</taxon>
        <taxon>Burkholderiales</taxon>
        <taxon>Burkholderiaceae</taxon>
        <taxon>Paraburkholderia</taxon>
    </lineage>
</organism>
<dbReference type="EMBL" id="FNZM01000007">
    <property type="protein sequence ID" value="SEJ71845.1"/>
    <property type="molecule type" value="Genomic_DNA"/>
</dbReference>
<sequence length="74" mass="7748">MKVLHCLVIAVSLCAATAHAQGNHAQPSAAAENAAVNQDASSDHGFGRVEHHKQGDKKDECVGPVSFCNIYFGS</sequence>
<feature type="compositionally biased region" description="Basic and acidic residues" evidence="1">
    <location>
        <begin position="41"/>
        <end position="59"/>
    </location>
</feature>
<dbReference type="Proteomes" id="UP000183529">
    <property type="component" value="Unassembled WGS sequence"/>
</dbReference>
<dbReference type="EMBL" id="QJJV01000007">
    <property type="protein sequence ID" value="PXX16795.1"/>
    <property type="molecule type" value="Genomic_DNA"/>
</dbReference>
<keyword evidence="2" id="KW-0732">Signal</keyword>
<evidence type="ECO:0000313" key="4">
    <source>
        <dbReference type="EMBL" id="SEJ71845.1"/>
    </source>
</evidence>
<feature type="compositionally biased region" description="Low complexity" evidence="1">
    <location>
        <begin position="25"/>
        <end position="40"/>
    </location>
</feature>
<evidence type="ECO:0000313" key="3">
    <source>
        <dbReference type="EMBL" id="PXX16795.1"/>
    </source>
</evidence>
<comment type="caution">
    <text evidence="4">The sequence shown here is derived from an EMBL/GenBank/DDBJ whole genome shotgun (WGS) entry which is preliminary data.</text>
</comment>
<evidence type="ECO:0000313" key="5">
    <source>
        <dbReference type="Proteomes" id="UP000183529"/>
    </source>
</evidence>
<proteinExistence type="predicted"/>
<name>A0AAQ1GG55_9BURK</name>
<accession>A0AAQ1GG55</accession>
<evidence type="ECO:0000256" key="2">
    <source>
        <dbReference type="SAM" id="SignalP"/>
    </source>
</evidence>
<reference evidence="4 5" key="1">
    <citation type="submission" date="2016-10" db="EMBL/GenBank/DDBJ databases">
        <authorList>
            <person name="Varghese N."/>
            <person name="Submissions S."/>
        </authorList>
    </citation>
    <scope>NUCLEOTIDE SEQUENCE [LARGE SCALE GENOMIC DNA]</scope>
    <source>
        <strain evidence="4 5">LMG 22274</strain>
    </source>
</reference>
<feature type="region of interest" description="Disordered" evidence="1">
    <location>
        <begin position="25"/>
        <end position="59"/>
    </location>
</feature>
<keyword evidence="6" id="KW-1185">Reference proteome</keyword>
<protein>
    <submittedName>
        <fullName evidence="4">Uncharacterized protein</fullName>
    </submittedName>
</protein>
<reference evidence="3 6" key="2">
    <citation type="submission" date="2018-05" db="EMBL/GenBank/DDBJ databases">
        <title>Genomic Encyclopedia of Type Strains, Phase IV (KMG-V): Genome sequencing to study the core and pangenomes of soil and plant-associated prokaryotes.</title>
        <authorList>
            <person name="Whitman W."/>
        </authorList>
    </citation>
    <scope>NUCLEOTIDE SEQUENCE [LARGE SCALE GENOMIC DNA]</scope>
    <source>
        <strain evidence="3 6">SIr-6563</strain>
    </source>
</reference>
<gene>
    <name evidence="3" type="ORF">C7400_1074</name>
    <name evidence="4" type="ORF">SAMN05216550_107342</name>
</gene>
<evidence type="ECO:0000256" key="1">
    <source>
        <dbReference type="SAM" id="MobiDB-lite"/>
    </source>
</evidence>